<protein>
    <submittedName>
        <fullName evidence="1">Uncharacterized protein</fullName>
    </submittedName>
</protein>
<evidence type="ECO:0000313" key="1">
    <source>
        <dbReference type="EMBL" id="KAF3548266.1"/>
    </source>
</evidence>
<sequence>MDRSTRRQEKWTSHTQLAQRRVRPINPTRCRASWMHQIQLAQQRVGSTKSNSPLGELDVPSPTRPMASWISLVQIYLFRVRSVPHHAFSCLELPTSGLDQAVSYFVSIGVIVETLR</sequence>
<accession>A0ABQ7C9F2</accession>
<dbReference type="Proteomes" id="UP000266723">
    <property type="component" value="Unassembled WGS sequence"/>
</dbReference>
<dbReference type="EMBL" id="QGKV02000832">
    <property type="protein sequence ID" value="KAF3548266.1"/>
    <property type="molecule type" value="Genomic_DNA"/>
</dbReference>
<keyword evidence="2" id="KW-1185">Reference proteome</keyword>
<gene>
    <name evidence="1" type="ORF">DY000_02007709</name>
</gene>
<comment type="caution">
    <text evidence="1">The sequence shown here is derived from an EMBL/GenBank/DDBJ whole genome shotgun (WGS) entry which is preliminary data.</text>
</comment>
<proteinExistence type="predicted"/>
<organism evidence="1 2">
    <name type="scientific">Brassica cretica</name>
    <name type="common">Mustard</name>
    <dbReference type="NCBI Taxonomy" id="69181"/>
    <lineage>
        <taxon>Eukaryota</taxon>
        <taxon>Viridiplantae</taxon>
        <taxon>Streptophyta</taxon>
        <taxon>Embryophyta</taxon>
        <taxon>Tracheophyta</taxon>
        <taxon>Spermatophyta</taxon>
        <taxon>Magnoliopsida</taxon>
        <taxon>eudicotyledons</taxon>
        <taxon>Gunneridae</taxon>
        <taxon>Pentapetalae</taxon>
        <taxon>rosids</taxon>
        <taxon>malvids</taxon>
        <taxon>Brassicales</taxon>
        <taxon>Brassicaceae</taxon>
        <taxon>Brassiceae</taxon>
        <taxon>Brassica</taxon>
    </lineage>
</organism>
<reference evidence="1 2" key="1">
    <citation type="journal article" date="2020" name="BMC Genomics">
        <title>Intraspecific diversification of the crop wild relative Brassica cretica Lam. using demographic model selection.</title>
        <authorList>
            <person name="Kioukis A."/>
            <person name="Michalopoulou V.A."/>
            <person name="Briers L."/>
            <person name="Pirintsos S."/>
            <person name="Studholme D.J."/>
            <person name="Pavlidis P."/>
            <person name="Sarris P.F."/>
        </authorList>
    </citation>
    <scope>NUCLEOTIDE SEQUENCE [LARGE SCALE GENOMIC DNA]</scope>
    <source>
        <strain evidence="2">cv. PFS-1207/04</strain>
    </source>
</reference>
<name>A0ABQ7C9F2_BRACR</name>
<evidence type="ECO:0000313" key="2">
    <source>
        <dbReference type="Proteomes" id="UP000266723"/>
    </source>
</evidence>